<protein>
    <submittedName>
        <fullName evidence="1">Uncharacterized protein</fullName>
    </submittedName>
</protein>
<reference evidence="2" key="1">
    <citation type="submission" date="2016-10" db="EMBL/GenBank/DDBJ databases">
        <authorList>
            <person name="de Groot N.N."/>
        </authorList>
    </citation>
    <scope>NUCLEOTIDE SEQUENCE [LARGE SCALE GENOMIC DNA]</scope>
    <source>
        <strain evidence="2">10nlg</strain>
    </source>
</reference>
<dbReference type="Proteomes" id="UP000199318">
    <property type="component" value="Unassembled WGS sequence"/>
</dbReference>
<dbReference type="EMBL" id="FOGV01000018">
    <property type="protein sequence ID" value="SES17485.1"/>
    <property type="molecule type" value="Genomic_DNA"/>
</dbReference>
<organism evidence="1 2">
    <name type="scientific">Salisediminibacterium halotolerans</name>
    <dbReference type="NCBI Taxonomy" id="517425"/>
    <lineage>
        <taxon>Bacteria</taxon>
        <taxon>Bacillati</taxon>
        <taxon>Bacillota</taxon>
        <taxon>Bacilli</taxon>
        <taxon>Bacillales</taxon>
        <taxon>Bacillaceae</taxon>
        <taxon>Salisediminibacterium</taxon>
    </lineage>
</organism>
<accession>A0A1H9V6Z1</accession>
<proteinExistence type="predicted"/>
<comment type="caution">
    <text evidence="1">The sequence shown here is derived from an EMBL/GenBank/DDBJ whole genome shotgun (WGS) entry which is preliminary data.</text>
</comment>
<name>A0A1H9V6Z1_9BACI</name>
<sequence length="63" mass="7372">MHGFFFMNTLASKKRMTQHPGFLLRDSETDETLQGISPKRLGARPQEISRTMRRHPVFNQDNI</sequence>
<gene>
    <name evidence="1" type="ORF">SAMN05444126_11838</name>
</gene>
<keyword evidence="2" id="KW-1185">Reference proteome</keyword>
<dbReference type="AlphaFoldDB" id="A0A1H9V6Z1"/>
<evidence type="ECO:0000313" key="1">
    <source>
        <dbReference type="EMBL" id="SES17485.1"/>
    </source>
</evidence>
<evidence type="ECO:0000313" key="2">
    <source>
        <dbReference type="Proteomes" id="UP000199318"/>
    </source>
</evidence>